<evidence type="ECO:0000313" key="2">
    <source>
        <dbReference type="EMBL" id="MBM7560977.1"/>
    </source>
</evidence>
<feature type="transmembrane region" description="Helical" evidence="1">
    <location>
        <begin position="6"/>
        <end position="27"/>
    </location>
</feature>
<dbReference type="RefSeq" id="WP_204661862.1">
    <property type="nucleotide sequence ID" value="NZ_JAFBDT010000002.1"/>
</dbReference>
<keyword evidence="1" id="KW-0472">Membrane</keyword>
<sequence>MAVDQAVVTGVVIVIIVVLFMMFLDLLSPLILQHEFKACCRPYVFMAESENGLSLNDQKRLKEALTQLGIKNIELSIAEKGTSKRMTVIPFSVKGEIHIDGFKSLFEREQRVLEIQFEATQIARRIKVFE</sequence>
<accession>A0ABS2MNK9</accession>
<comment type="caution">
    <text evidence="2">The sequence shown here is derived from an EMBL/GenBank/DDBJ whole genome shotgun (WGS) entry which is preliminary data.</text>
</comment>
<evidence type="ECO:0000256" key="1">
    <source>
        <dbReference type="SAM" id="Phobius"/>
    </source>
</evidence>
<evidence type="ECO:0000313" key="3">
    <source>
        <dbReference type="Proteomes" id="UP000767854"/>
    </source>
</evidence>
<gene>
    <name evidence="2" type="ORF">JOC49_000491</name>
</gene>
<dbReference type="EMBL" id="JAFBDT010000002">
    <property type="protein sequence ID" value="MBM7560977.1"/>
    <property type="molecule type" value="Genomic_DNA"/>
</dbReference>
<keyword evidence="3" id="KW-1185">Reference proteome</keyword>
<proteinExistence type="predicted"/>
<keyword evidence="1" id="KW-1133">Transmembrane helix</keyword>
<organism evidence="2 3">
    <name type="scientific">Fusibacter tunisiensis</name>
    <dbReference type="NCBI Taxonomy" id="1008308"/>
    <lineage>
        <taxon>Bacteria</taxon>
        <taxon>Bacillati</taxon>
        <taxon>Bacillota</taxon>
        <taxon>Clostridia</taxon>
        <taxon>Eubacteriales</taxon>
        <taxon>Eubacteriales Family XII. Incertae Sedis</taxon>
        <taxon>Fusibacter</taxon>
    </lineage>
</organism>
<dbReference type="Proteomes" id="UP000767854">
    <property type="component" value="Unassembled WGS sequence"/>
</dbReference>
<keyword evidence="1" id="KW-0812">Transmembrane</keyword>
<reference evidence="2 3" key="1">
    <citation type="submission" date="2021-01" db="EMBL/GenBank/DDBJ databases">
        <title>Genomic Encyclopedia of Type Strains, Phase IV (KMG-IV): sequencing the most valuable type-strain genomes for metagenomic binning, comparative biology and taxonomic classification.</title>
        <authorList>
            <person name="Goeker M."/>
        </authorList>
    </citation>
    <scope>NUCLEOTIDE SEQUENCE [LARGE SCALE GENOMIC DNA]</scope>
    <source>
        <strain evidence="2 3">DSM 24436</strain>
    </source>
</reference>
<protein>
    <submittedName>
        <fullName evidence="2">Uncharacterized protein</fullName>
    </submittedName>
</protein>
<name>A0ABS2MNK9_9FIRM</name>